<comment type="caution">
    <text evidence="1">The sequence shown here is derived from an EMBL/GenBank/DDBJ whole genome shotgun (WGS) entry which is preliminary data.</text>
</comment>
<sequence length="53" mass="6142">MFKHGRNIEIKCTYFMPFLLKGCKVNPYHRNAKIVDRNKSIATFNGTQVIGKL</sequence>
<evidence type="ECO:0000313" key="1">
    <source>
        <dbReference type="EMBL" id="MPN61903.1"/>
    </source>
</evidence>
<proteinExistence type="predicted"/>
<dbReference type="EMBL" id="VSSQ01139183">
    <property type="protein sequence ID" value="MPN61903.1"/>
    <property type="molecule type" value="Genomic_DNA"/>
</dbReference>
<accession>A0A645JQX3</accession>
<reference evidence="1" key="1">
    <citation type="submission" date="2019-08" db="EMBL/GenBank/DDBJ databases">
        <authorList>
            <person name="Kucharzyk K."/>
            <person name="Murdoch R.W."/>
            <person name="Higgins S."/>
            <person name="Loffler F."/>
        </authorList>
    </citation>
    <scope>NUCLEOTIDE SEQUENCE</scope>
</reference>
<dbReference type="AlphaFoldDB" id="A0A645JQX3"/>
<gene>
    <name evidence="1" type="ORF">SDC9_209649</name>
</gene>
<protein>
    <submittedName>
        <fullName evidence="1">Uncharacterized protein</fullName>
    </submittedName>
</protein>
<organism evidence="1">
    <name type="scientific">bioreactor metagenome</name>
    <dbReference type="NCBI Taxonomy" id="1076179"/>
    <lineage>
        <taxon>unclassified sequences</taxon>
        <taxon>metagenomes</taxon>
        <taxon>ecological metagenomes</taxon>
    </lineage>
</organism>
<name>A0A645JQX3_9ZZZZ</name>